<accession>A0A1V9WZ33</accession>
<feature type="compositionally biased region" description="Basic and acidic residues" evidence="14">
    <location>
        <begin position="184"/>
        <end position="193"/>
    </location>
</feature>
<evidence type="ECO:0000256" key="3">
    <source>
        <dbReference type="ARBA" id="ARBA00022438"/>
    </source>
</evidence>
<evidence type="ECO:0000256" key="14">
    <source>
        <dbReference type="SAM" id="MobiDB-lite"/>
    </source>
</evidence>
<sequence length="817" mass="91973">MEPLDRHAYDLPPPSPESGKSLLQFAGWGNRGSQLAVVWKNDLYYYYSVITSPVQLTNDGKWQHFRARDAGRASAVLHLMNNCPCVVAGLLVLATFHGRISNVNINIDGPLCSSRHRALGVYATDHSDAATGGRGRQEGRNRSGIYLQRRTHVGPMTKDNTHSISPEAKRPIITTGSSTATADSPRRSARSDETLDGVPDVVFNGIPDWVYEEEILLSNKAMWFSPSGERLCFAKFNDSKVDIQPIPRYGSELDPKSNQYTRIENLRYPKPGRAIPSVELFVFKTLPKEGDSSVPPAVPVKPPQSVRGKEYYVTIVSWVDESRLFVNFLHRSQTQSVLAICWDQNHKNAAYECTESQKEVSRTGWVELTHQPVFDAERQAYFMPLPVNDGLNGKFLHVAKITIPAGERDYLTHGSFDIVSIKAYDKKNKYVYFLTTREDAPGEQHLYRVKDTKEDDKGLECLTCDLGAAVSNMSDSPGAGSIEVECSFVDAHFSPTADFYIRECLGPGIPSVALVATHNNTVVEMMDTNDRLRELVEKRAMPQVRNFSAPLTEKYNAAVRLLLPPGLRDEEIIKYPMVVDVYAGPGSMAVQERFMVNWGHYLASKKNIIYATIDVRGSSRQGETRMHEVYKRLGTIEVADQLAVVRYLKSELHFIQEDHVALQGWSYGGYVTALALAQDSESDPVFCCGISIAPVSQWLYYDAVYAERYMQHPNQNVGGYETADLTRQVENIKNKKFFLIHGTLDDNVHYQQSMMLVQALVKKDVIFSSLTYPDQRHQLSGVRAHLYRSMENFFDQCFNSNNAEEIGLMTVKARDRR</sequence>
<dbReference type="FunCoup" id="A0A1V9WZ33">
    <property type="interactions" value="90"/>
</dbReference>
<dbReference type="GO" id="GO:0012505">
    <property type="term" value="C:endomembrane system"/>
    <property type="evidence" value="ECO:0007669"/>
    <property type="project" value="UniProtKB-SubCell"/>
</dbReference>
<feature type="domain" description="Peptidase S9 prolyl oligopeptidase catalytic" evidence="15">
    <location>
        <begin position="596"/>
        <end position="800"/>
    </location>
</feature>
<dbReference type="InterPro" id="IPR050278">
    <property type="entry name" value="Serine_Prot_S9B/DPPIV"/>
</dbReference>
<evidence type="ECO:0000256" key="6">
    <source>
        <dbReference type="ARBA" id="ARBA00022801"/>
    </source>
</evidence>
<evidence type="ECO:0000256" key="8">
    <source>
        <dbReference type="ARBA" id="ARBA00022968"/>
    </source>
</evidence>
<keyword evidence="10" id="KW-0472">Membrane</keyword>
<dbReference type="PANTHER" id="PTHR11731">
    <property type="entry name" value="PROTEASE FAMILY S9B,C DIPEPTIDYL-PEPTIDASE IV-RELATED"/>
    <property type="match status" value="1"/>
</dbReference>
<comment type="caution">
    <text evidence="17">The sequence shown here is derived from an EMBL/GenBank/DDBJ whole genome shotgun (WGS) entry which is preliminary data.</text>
</comment>
<dbReference type="Gene3D" id="3.40.50.1820">
    <property type="entry name" value="alpha/beta hydrolase"/>
    <property type="match status" value="1"/>
</dbReference>
<evidence type="ECO:0000256" key="1">
    <source>
        <dbReference type="ARBA" id="ARBA00004606"/>
    </source>
</evidence>
<dbReference type="InParanoid" id="A0A1V9WZ33"/>
<evidence type="ECO:0000313" key="18">
    <source>
        <dbReference type="Proteomes" id="UP000192247"/>
    </source>
</evidence>
<evidence type="ECO:0000313" key="17">
    <source>
        <dbReference type="EMBL" id="OQR66509.1"/>
    </source>
</evidence>
<evidence type="ECO:0000256" key="4">
    <source>
        <dbReference type="ARBA" id="ARBA00022670"/>
    </source>
</evidence>
<gene>
    <name evidence="17" type="ORF">BIW11_14109</name>
</gene>
<name>A0A1V9WZ33_9ACAR</name>
<evidence type="ECO:0000256" key="11">
    <source>
        <dbReference type="ARBA" id="ARBA00023180"/>
    </source>
</evidence>
<dbReference type="SUPFAM" id="SSF53474">
    <property type="entry name" value="alpha/beta-Hydrolases"/>
    <property type="match status" value="1"/>
</dbReference>
<comment type="similarity">
    <text evidence="2">Belongs to the peptidase S9B family. DPPIV subfamily.</text>
</comment>
<reference evidence="17 18" key="1">
    <citation type="journal article" date="2017" name="Gigascience">
        <title>Draft genome of the honey bee ectoparasitic mite, Tropilaelaps mercedesae, is shaped by the parasitic life history.</title>
        <authorList>
            <person name="Dong X."/>
            <person name="Armstrong S.D."/>
            <person name="Xia D."/>
            <person name="Makepeace B.L."/>
            <person name="Darby A.C."/>
            <person name="Kadowaki T."/>
        </authorList>
    </citation>
    <scope>NUCLEOTIDE SEQUENCE [LARGE SCALE GENOMIC DNA]</scope>
    <source>
        <strain evidence="17">Wuxi-XJTLU</strain>
    </source>
</reference>
<keyword evidence="7" id="KW-0720">Serine protease</keyword>
<evidence type="ECO:0000256" key="5">
    <source>
        <dbReference type="ARBA" id="ARBA00022692"/>
    </source>
</evidence>
<evidence type="ECO:0000259" key="15">
    <source>
        <dbReference type="Pfam" id="PF00326"/>
    </source>
</evidence>
<evidence type="ECO:0000256" key="12">
    <source>
        <dbReference type="ARBA" id="ARBA00037847"/>
    </source>
</evidence>
<comment type="subcellular location">
    <subcellularLocation>
        <location evidence="12">Endomembrane system</location>
        <topology evidence="12">Single-pass membrane protein</topology>
    </subcellularLocation>
    <subcellularLocation>
        <location evidence="1">Membrane</location>
        <topology evidence="1">Single-pass type II membrane protein</topology>
    </subcellularLocation>
</comment>
<dbReference type="FunFam" id="3.40.50.1820:FF:000003">
    <property type="entry name" value="Dipeptidyl peptidase 4"/>
    <property type="match status" value="1"/>
</dbReference>
<keyword evidence="4" id="KW-0645">Protease</keyword>
<dbReference type="PANTHER" id="PTHR11731:SF200">
    <property type="entry name" value="DIPEPTIDYL PEPTIDASE 10, ISOFORM B"/>
    <property type="match status" value="1"/>
</dbReference>
<dbReference type="InterPro" id="IPR001375">
    <property type="entry name" value="Peptidase_S9_cat"/>
</dbReference>
<evidence type="ECO:0000259" key="16">
    <source>
        <dbReference type="Pfam" id="PF00930"/>
    </source>
</evidence>
<organism evidence="17 18">
    <name type="scientific">Tropilaelaps mercedesae</name>
    <dbReference type="NCBI Taxonomy" id="418985"/>
    <lineage>
        <taxon>Eukaryota</taxon>
        <taxon>Metazoa</taxon>
        <taxon>Ecdysozoa</taxon>
        <taxon>Arthropoda</taxon>
        <taxon>Chelicerata</taxon>
        <taxon>Arachnida</taxon>
        <taxon>Acari</taxon>
        <taxon>Parasitiformes</taxon>
        <taxon>Mesostigmata</taxon>
        <taxon>Gamasina</taxon>
        <taxon>Dermanyssoidea</taxon>
        <taxon>Laelapidae</taxon>
        <taxon>Tropilaelaps</taxon>
    </lineage>
</organism>
<dbReference type="Pfam" id="PF00930">
    <property type="entry name" value="DPPIV_N"/>
    <property type="match status" value="1"/>
</dbReference>
<keyword evidence="3" id="KW-0031">Aminopeptidase</keyword>
<dbReference type="Pfam" id="PF00326">
    <property type="entry name" value="Peptidase_S9"/>
    <property type="match status" value="1"/>
</dbReference>
<proteinExistence type="inferred from homology"/>
<dbReference type="GO" id="GO:0004177">
    <property type="term" value="F:aminopeptidase activity"/>
    <property type="evidence" value="ECO:0007669"/>
    <property type="project" value="UniProtKB-KW"/>
</dbReference>
<keyword evidence="5" id="KW-0812">Transmembrane</keyword>
<keyword evidence="9" id="KW-1133">Transmembrane helix</keyword>
<keyword evidence="6" id="KW-0378">Hydrolase</keyword>
<dbReference type="OrthoDB" id="16520at2759"/>
<evidence type="ECO:0000256" key="2">
    <source>
        <dbReference type="ARBA" id="ARBA00010036"/>
    </source>
</evidence>
<evidence type="ECO:0000256" key="10">
    <source>
        <dbReference type="ARBA" id="ARBA00023136"/>
    </source>
</evidence>
<evidence type="ECO:0000256" key="9">
    <source>
        <dbReference type="ARBA" id="ARBA00022989"/>
    </source>
</evidence>
<dbReference type="InterPro" id="IPR002469">
    <property type="entry name" value="Peptidase_S9B_N"/>
</dbReference>
<keyword evidence="8" id="KW-0735">Signal-anchor</keyword>
<dbReference type="InterPro" id="IPR029058">
    <property type="entry name" value="AB_hydrolase_fold"/>
</dbReference>
<evidence type="ECO:0000256" key="7">
    <source>
        <dbReference type="ARBA" id="ARBA00022825"/>
    </source>
</evidence>
<dbReference type="Gene3D" id="2.140.10.30">
    <property type="entry name" value="Dipeptidylpeptidase IV, N-terminal domain"/>
    <property type="match status" value="2"/>
</dbReference>
<dbReference type="GO" id="GO:0006508">
    <property type="term" value="P:proteolysis"/>
    <property type="evidence" value="ECO:0007669"/>
    <property type="project" value="UniProtKB-KW"/>
</dbReference>
<dbReference type="AlphaFoldDB" id="A0A1V9WZ33"/>
<keyword evidence="11" id="KW-0325">Glycoprotein</keyword>
<keyword evidence="18" id="KW-1185">Reference proteome</keyword>
<feature type="region of interest" description="Disordered" evidence="14">
    <location>
        <begin position="173"/>
        <end position="193"/>
    </location>
</feature>
<protein>
    <recommendedName>
        <fullName evidence="13">Venom dipeptidyl peptidase 4</fullName>
    </recommendedName>
</protein>
<dbReference type="GO" id="GO:0008236">
    <property type="term" value="F:serine-type peptidase activity"/>
    <property type="evidence" value="ECO:0007669"/>
    <property type="project" value="UniProtKB-KW"/>
</dbReference>
<dbReference type="GO" id="GO:0008239">
    <property type="term" value="F:dipeptidyl-peptidase activity"/>
    <property type="evidence" value="ECO:0007669"/>
    <property type="project" value="TreeGrafter"/>
</dbReference>
<dbReference type="GO" id="GO:0005886">
    <property type="term" value="C:plasma membrane"/>
    <property type="evidence" value="ECO:0007669"/>
    <property type="project" value="TreeGrafter"/>
</dbReference>
<dbReference type="Proteomes" id="UP000192247">
    <property type="component" value="Unassembled WGS sequence"/>
</dbReference>
<feature type="domain" description="Dipeptidylpeptidase IV N-terminal" evidence="16">
    <location>
        <begin position="194"/>
        <end position="510"/>
    </location>
</feature>
<dbReference type="SUPFAM" id="SSF82171">
    <property type="entry name" value="DPP6 N-terminal domain-like"/>
    <property type="match status" value="1"/>
</dbReference>
<evidence type="ECO:0000256" key="13">
    <source>
        <dbReference type="ARBA" id="ARBA00072929"/>
    </source>
</evidence>
<dbReference type="STRING" id="418985.A0A1V9WZ33"/>
<dbReference type="EMBL" id="MNPL01032163">
    <property type="protein sequence ID" value="OQR66509.1"/>
    <property type="molecule type" value="Genomic_DNA"/>
</dbReference>